<reference evidence="7 8" key="1">
    <citation type="submission" date="2023-10" db="EMBL/GenBank/DDBJ databases">
        <title>Draft Genome Sequence of Candida saopaulonensis from a very Premature Infant with Sepsis.</title>
        <authorList>
            <person name="Ning Y."/>
            <person name="Dai R."/>
            <person name="Xiao M."/>
            <person name="Xu Y."/>
            <person name="Yan Q."/>
            <person name="Zhang L."/>
        </authorList>
    </citation>
    <scope>NUCLEOTIDE SEQUENCE [LARGE SCALE GENOMIC DNA]</scope>
    <source>
        <strain evidence="7 8">19XY460</strain>
    </source>
</reference>
<comment type="subcellular location">
    <subcellularLocation>
        <location evidence="1">Cytoplasm</location>
    </subcellularLocation>
</comment>
<dbReference type="InterPro" id="IPR032914">
    <property type="entry name" value="Vam6/VPS39/TRAP1"/>
</dbReference>
<dbReference type="PROSITE" id="PS50219">
    <property type="entry name" value="CNH"/>
    <property type="match status" value="1"/>
</dbReference>
<dbReference type="PANTHER" id="PTHR12894">
    <property type="entry name" value="CNH DOMAIN CONTAINING"/>
    <property type="match status" value="1"/>
</dbReference>
<dbReference type="GO" id="GO:0006914">
    <property type="term" value="P:autophagy"/>
    <property type="evidence" value="ECO:0007669"/>
    <property type="project" value="TreeGrafter"/>
</dbReference>
<evidence type="ECO:0000256" key="4">
    <source>
        <dbReference type="ARBA" id="ARBA00022927"/>
    </source>
</evidence>
<protein>
    <recommendedName>
        <fullName evidence="6">CNH domain-containing protein</fullName>
    </recommendedName>
</protein>
<feature type="compositionally biased region" description="Basic and acidic residues" evidence="5">
    <location>
        <begin position="57"/>
        <end position="75"/>
    </location>
</feature>
<dbReference type="KEGG" id="asau:88172707"/>
<evidence type="ECO:0000256" key="3">
    <source>
        <dbReference type="ARBA" id="ARBA00022490"/>
    </source>
</evidence>
<evidence type="ECO:0000259" key="6">
    <source>
        <dbReference type="PROSITE" id="PS50219"/>
    </source>
</evidence>
<evidence type="ECO:0000313" key="8">
    <source>
        <dbReference type="Proteomes" id="UP001338582"/>
    </source>
</evidence>
<keyword evidence="3" id="KW-0963">Cytoplasm</keyword>
<dbReference type="Pfam" id="PF00780">
    <property type="entry name" value="CNH"/>
    <property type="match status" value="1"/>
</dbReference>
<feature type="region of interest" description="Disordered" evidence="5">
    <location>
        <begin position="1"/>
        <end position="80"/>
    </location>
</feature>
<dbReference type="AlphaFoldDB" id="A0AAX4H718"/>
<dbReference type="EMBL" id="CP138895">
    <property type="protein sequence ID" value="WPK24371.1"/>
    <property type="molecule type" value="Genomic_DNA"/>
</dbReference>
<evidence type="ECO:0000256" key="1">
    <source>
        <dbReference type="ARBA" id="ARBA00004496"/>
    </source>
</evidence>
<dbReference type="Proteomes" id="UP001338582">
    <property type="component" value="Chromosome 2"/>
</dbReference>
<accession>A0AAX4H718</accession>
<dbReference type="GO" id="GO:0015031">
    <property type="term" value="P:protein transport"/>
    <property type="evidence" value="ECO:0007669"/>
    <property type="project" value="UniProtKB-KW"/>
</dbReference>
<dbReference type="GO" id="GO:0005737">
    <property type="term" value="C:cytoplasm"/>
    <property type="evidence" value="ECO:0007669"/>
    <property type="project" value="UniProtKB-SubCell"/>
</dbReference>
<gene>
    <name evidence="7" type="ORF">PUMCH_001642</name>
</gene>
<keyword evidence="8" id="KW-1185">Reference proteome</keyword>
<dbReference type="InterPro" id="IPR001180">
    <property type="entry name" value="CNH_dom"/>
</dbReference>
<sequence>MDSELPKAPKITKGETSDKTEAAQDTENSNSAGSECGDSEVIKHDPVEPEVENEDNTEGKTESEMPEINEVKSEDVSENFEAESTAIALETGAFSSQDQTQIPTEIESQEPQKLLLPDGYCIKKLDLQLELGSSESICAIAAHESNLYLGLTNGRLFHLYLFEDADDYIAITQLSISKGSPVKKILLLPDEELCLVLCNKVIYTYQLPELSPCNVGKLKDVEDILMLSQVKNPKVKSKLNKIVAFTSTKIRLIQFSKDAVKLLKDIPYLGSVSGISSASGTLANYSNICFVANDKNYDVVDIQQTRRIPLSEYNPTNVEFANQKVTPYIIPFHAEDKEDKPEEYLLLICSDVSGSMASFVNPEGDVIRGTLIWLQEGYPTGGLAVEWPHVFGLFWNEADQIFRLCVNSLVTLESEYVNSASQIFDNGLDRIEDLRIRAVEPGFAVLDSELLDQLQLQSCLDRRIIPSSKHYKIASIAFIGGHDLLLLDKPSALALALRETVDRFDKASSEAEVKQYASKLKKLAKKCEQIWSLYIASLFLAGQYEEVKSFVRGQHQGRRKVDPRLVLFLSWKVNDSAAKFWSEFCLPKLTLDLIDLQTKRQDSPSTEEMKTWIIEEIFHNKEHYDQETNANFRYYMYTETRRDTGALLELIDTEKEMWIAQNEISDRLIEYFKKENRNLVLIHVYLLKQKEGNKFDDWELRIIELGLSVLSNYEQQTESEKKILVQDRRFDIVAIVFTQLHQHIEDENYFAKKLLELLKLRPEEGLTLLKKNKSGKFQSCIKTILTELSKLVELDSQFRSLKLDYAEQAFVTSLNCETDSGSQAQDFAAELSSFINEEISDDEFQNLNILYQTYQVENDLKDSSWPKITWIEFLHLHFKSSECKELSQMYLKLYEVSLILSTKGLEVDSTLNYKNPPLQYLELLWNSDSTIPSLLALRDYSTAEWVAIYKTFPLPRTTIYSKRELFRLISPRKLSSEEVHTNIKSILNFYLDLPDEEVRKATATHVINSYAMEHFSFLEILNLIPESLSLWCVQDYIAEKLISLKKEQADTSMRKILSRLDAKFSKSLLQSFTKSHAEILQ</sequence>
<feature type="compositionally biased region" description="Polar residues" evidence="5">
    <location>
        <begin position="23"/>
        <end position="33"/>
    </location>
</feature>
<proteinExistence type="predicted"/>
<dbReference type="GO" id="GO:0034058">
    <property type="term" value="P:endosomal vesicle fusion"/>
    <property type="evidence" value="ECO:0007669"/>
    <property type="project" value="TreeGrafter"/>
</dbReference>
<feature type="domain" description="CNH" evidence="6">
    <location>
        <begin position="134"/>
        <end position="431"/>
    </location>
</feature>
<evidence type="ECO:0000313" key="7">
    <source>
        <dbReference type="EMBL" id="WPK24371.1"/>
    </source>
</evidence>
<feature type="compositionally biased region" description="Basic and acidic residues" evidence="5">
    <location>
        <begin position="1"/>
        <end position="22"/>
    </location>
</feature>
<dbReference type="GeneID" id="88172707"/>
<keyword evidence="2" id="KW-0813">Transport</keyword>
<dbReference type="RefSeq" id="XP_062876754.1">
    <property type="nucleotide sequence ID" value="XM_063020684.1"/>
</dbReference>
<name>A0AAX4H718_9ASCO</name>
<organism evidence="7 8">
    <name type="scientific">Australozyma saopauloensis</name>
    <dbReference type="NCBI Taxonomy" id="291208"/>
    <lineage>
        <taxon>Eukaryota</taxon>
        <taxon>Fungi</taxon>
        <taxon>Dikarya</taxon>
        <taxon>Ascomycota</taxon>
        <taxon>Saccharomycotina</taxon>
        <taxon>Pichiomycetes</taxon>
        <taxon>Metschnikowiaceae</taxon>
        <taxon>Australozyma</taxon>
    </lineage>
</organism>
<dbReference type="PANTHER" id="PTHR12894:SF27">
    <property type="entry name" value="TRANSFORMING GROWTH FACTOR-BETA RECEPTOR-ASSOCIATED PROTEIN 1"/>
    <property type="match status" value="1"/>
</dbReference>
<keyword evidence="4" id="KW-0653">Protein transport</keyword>
<dbReference type="GO" id="GO:0016020">
    <property type="term" value="C:membrane"/>
    <property type="evidence" value="ECO:0007669"/>
    <property type="project" value="TreeGrafter"/>
</dbReference>
<evidence type="ECO:0000256" key="2">
    <source>
        <dbReference type="ARBA" id="ARBA00022448"/>
    </source>
</evidence>
<evidence type="ECO:0000256" key="5">
    <source>
        <dbReference type="SAM" id="MobiDB-lite"/>
    </source>
</evidence>